<dbReference type="RefSeq" id="WP_258815406.1">
    <property type="nucleotide sequence ID" value="NZ_JANUGW010000002.1"/>
</dbReference>
<proteinExistence type="predicted"/>
<evidence type="ECO:0000313" key="1">
    <source>
        <dbReference type="EMBL" id="MCS0580755.1"/>
    </source>
</evidence>
<accession>A0ABT1ZLH9</accession>
<dbReference type="Proteomes" id="UP001204151">
    <property type="component" value="Unassembled WGS sequence"/>
</dbReference>
<sequence length="137" mass="14181">MIARRQQGMALIESIVAAVLLAVGLLGAIGLQARSTSALADAGMRAEATIAADKLLGMMAVDLPNAGAYALAAGATPTARLQPWYDETRGRIPNAQIVVAVTPATGRTRVEITIAWTRKTGAAQNAHRVVSYLSAAT</sequence>
<gene>
    <name evidence="1" type="ORF">NX784_04035</name>
</gene>
<comment type="caution">
    <text evidence="1">The sequence shown here is derived from an EMBL/GenBank/DDBJ whole genome shotgun (WGS) entry which is preliminary data.</text>
</comment>
<dbReference type="EMBL" id="JANUGW010000002">
    <property type="protein sequence ID" value="MCS0580755.1"/>
    <property type="molecule type" value="Genomic_DNA"/>
</dbReference>
<protein>
    <recommendedName>
        <fullName evidence="3">Type IV pilus modification protein PilV</fullName>
    </recommendedName>
</protein>
<evidence type="ECO:0000313" key="2">
    <source>
        <dbReference type="Proteomes" id="UP001204151"/>
    </source>
</evidence>
<organism evidence="1 2">
    <name type="scientific">Massilia pinisoli</name>
    <dbReference type="NCBI Taxonomy" id="1772194"/>
    <lineage>
        <taxon>Bacteria</taxon>
        <taxon>Pseudomonadati</taxon>
        <taxon>Pseudomonadota</taxon>
        <taxon>Betaproteobacteria</taxon>
        <taxon>Burkholderiales</taxon>
        <taxon>Oxalobacteraceae</taxon>
        <taxon>Telluria group</taxon>
        <taxon>Massilia</taxon>
    </lineage>
</organism>
<keyword evidence="2" id="KW-1185">Reference proteome</keyword>
<dbReference type="InterPro" id="IPR012902">
    <property type="entry name" value="N_methyl_site"/>
</dbReference>
<name>A0ABT1ZLH9_9BURK</name>
<reference evidence="1 2" key="1">
    <citation type="submission" date="2022-08" db="EMBL/GenBank/DDBJ databases">
        <title>Reclassification of Massilia species as members of the genera Telluria, Duganella, Pseudoduganella, Mokoshia gen. nov. and Zemynaea gen. nov. using orthogonal and non-orthogonal genome-based approaches.</title>
        <authorList>
            <person name="Bowman J.P."/>
        </authorList>
    </citation>
    <scope>NUCLEOTIDE SEQUENCE [LARGE SCALE GENOMIC DNA]</scope>
    <source>
        <strain evidence="1 2">JCM 31316</strain>
    </source>
</reference>
<evidence type="ECO:0008006" key="3">
    <source>
        <dbReference type="Google" id="ProtNLM"/>
    </source>
</evidence>
<dbReference type="Pfam" id="PF07963">
    <property type="entry name" value="N_methyl"/>
    <property type="match status" value="1"/>
</dbReference>